<evidence type="ECO:0008006" key="5">
    <source>
        <dbReference type="Google" id="ProtNLM"/>
    </source>
</evidence>
<reference evidence="2" key="3">
    <citation type="journal article" date="2018" name="BMC Genomics">
        <title>Whole genome sequencing and function prediction of 133 gut anaerobes isolated from chicken caecum in pure cultures.</title>
        <authorList>
            <person name="Medvecky M."/>
            <person name="Cejkova D."/>
            <person name="Polansky O."/>
            <person name="Karasova D."/>
            <person name="Kubasova T."/>
            <person name="Cizek A."/>
            <person name="Rychlik I."/>
        </authorList>
    </citation>
    <scope>NUCLEOTIDE SEQUENCE</scope>
    <source>
        <strain evidence="2">An175</strain>
    </source>
</reference>
<dbReference type="InterPro" id="IPR010985">
    <property type="entry name" value="Ribbon_hlx_hlx"/>
</dbReference>
<dbReference type="EMBL" id="CZBE01000002">
    <property type="protein sequence ID" value="CUP33155.1"/>
    <property type="molecule type" value="Genomic_DNA"/>
</dbReference>
<evidence type="ECO:0000313" key="2">
    <source>
        <dbReference type="EMBL" id="OUP68308.1"/>
    </source>
</evidence>
<dbReference type="SUPFAM" id="SSF47598">
    <property type="entry name" value="Ribbon-helix-helix"/>
    <property type="match status" value="1"/>
</dbReference>
<dbReference type="EMBL" id="NFKP01000019">
    <property type="protein sequence ID" value="OUP68308.1"/>
    <property type="molecule type" value="Genomic_DNA"/>
</dbReference>
<dbReference type="GO" id="GO:0006355">
    <property type="term" value="P:regulation of DNA-templated transcription"/>
    <property type="evidence" value="ECO:0007669"/>
    <property type="project" value="InterPro"/>
</dbReference>
<evidence type="ECO:0000313" key="3">
    <source>
        <dbReference type="Proteomes" id="UP000095765"/>
    </source>
</evidence>
<dbReference type="Proteomes" id="UP000095765">
    <property type="component" value="Unassembled WGS sequence"/>
</dbReference>
<proteinExistence type="predicted"/>
<dbReference type="Proteomes" id="UP000196386">
    <property type="component" value="Unassembled WGS sequence"/>
</dbReference>
<reference evidence="1 3" key="1">
    <citation type="submission" date="2015-09" db="EMBL/GenBank/DDBJ databases">
        <authorList>
            <consortium name="Pathogen Informatics"/>
        </authorList>
    </citation>
    <scope>NUCLEOTIDE SEQUENCE [LARGE SCALE GENOMIC DNA]</scope>
    <source>
        <strain evidence="1 3">2789STDY5834939</strain>
    </source>
</reference>
<dbReference type="AlphaFoldDB" id="A0A174MGV5"/>
<name>A0A174MGV5_9FIRM</name>
<reference evidence="4" key="2">
    <citation type="submission" date="2017-04" db="EMBL/GenBank/DDBJ databases">
        <title>Function of individual gut microbiota members based on whole genome sequencing of pure cultures obtained from chicken caecum.</title>
        <authorList>
            <person name="Medvecky M."/>
            <person name="Cejkova D."/>
            <person name="Polansky O."/>
            <person name="Karasova D."/>
            <person name="Kubasova T."/>
            <person name="Cizek A."/>
            <person name="Rychlik I."/>
        </authorList>
    </citation>
    <scope>NUCLEOTIDE SEQUENCE [LARGE SCALE GENOMIC DNA]</scope>
    <source>
        <strain evidence="4">An175</strain>
    </source>
</reference>
<sequence length="61" mass="7130">MFMFQIEKPEKVNRTIFIPKSLLERITKLSQEKDVSVNQIIIQCCEYALSHMEDCGAEPKK</sequence>
<evidence type="ECO:0000313" key="1">
    <source>
        <dbReference type="EMBL" id="CUP33155.1"/>
    </source>
</evidence>
<protein>
    <recommendedName>
        <fullName evidence="5">CopG-like ribbon-helix-helix domain-containing protein</fullName>
    </recommendedName>
</protein>
<gene>
    <name evidence="2" type="ORF">B5F11_13815</name>
    <name evidence="1" type="ORF">ERS852551_00484</name>
</gene>
<organism evidence="1 3">
    <name type="scientific">Anaerotruncus colihominis</name>
    <dbReference type="NCBI Taxonomy" id="169435"/>
    <lineage>
        <taxon>Bacteria</taxon>
        <taxon>Bacillati</taxon>
        <taxon>Bacillota</taxon>
        <taxon>Clostridia</taxon>
        <taxon>Eubacteriales</taxon>
        <taxon>Oscillospiraceae</taxon>
        <taxon>Anaerotruncus</taxon>
    </lineage>
</organism>
<accession>A0A174MGV5</accession>
<evidence type="ECO:0000313" key="4">
    <source>
        <dbReference type="Proteomes" id="UP000196386"/>
    </source>
</evidence>